<sequence>MVKMGKLVNLVLDDELDVSDRENLNLDSDEDKDSEITGSDDETYSRPFEFQSITEIRWNSEIKCLRRIMKIKLNDLNDALDQIDENRLRLDQTEFTNLTEIMKILEPFECVTNEIK</sequence>
<dbReference type="AlphaFoldDB" id="A0A3M7PGI9"/>
<accession>A0A3M7PGI9</accession>
<dbReference type="Proteomes" id="UP000276133">
    <property type="component" value="Unassembled WGS sequence"/>
</dbReference>
<dbReference type="EMBL" id="REGN01010964">
    <property type="protein sequence ID" value="RMZ98133.1"/>
    <property type="molecule type" value="Genomic_DNA"/>
</dbReference>
<reference evidence="3 4" key="1">
    <citation type="journal article" date="2018" name="Sci. Rep.">
        <title>Genomic signatures of local adaptation to the degree of environmental predictability in rotifers.</title>
        <authorList>
            <person name="Franch-Gras L."/>
            <person name="Hahn C."/>
            <person name="Garcia-Roger E.M."/>
            <person name="Carmona M.J."/>
            <person name="Serra M."/>
            <person name="Gomez A."/>
        </authorList>
    </citation>
    <scope>NUCLEOTIDE SEQUENCE [LARGE SCALE GENOMIC DNA]</scope>
    <source>
        <strain evidence="3">HYR1</strain>
    </source>
</reference>
<feature type="compositionally biased region" description="Acidic residues" evidence="2">
    <location>
        <begin position="27"/>
        <end position="42"/>
    </location>
</feature>
<keyword evidence="1" id="KW-0175">Coiled coil</keyword>
<feature type="region of interest" description="Disordered" evidence="2">
    <location>
        <begin position="22"/>
        <end position="43"/>
    </location>
</feature>
<evidence type="ECO:0000256" key="1">
    <source>
        <dbReference type="SAM" id="Coils"/>
    </source>
</evidence>
<proteinExistence type="predicted"/>
<name>A0A3M7PGI9_BRAPC</name>
<gene>
    <name evidence="3" type="ORF">BpHYR1_020964</name>
</gene>
<evidence type="ECO:0000313" key="4">
    <source>
        <dbReference type="Proteomes" id="UP000276133"/>
    </source>
</evidence>
<comment type="caution">
    <text evidence="3">The sequence shown here is derived from an EMBL/GenBank/DDBJ whole genome shotgun (WGS) entry which is preliminary data.</text>
</comment>
<organism evidence="3 4">
    <name type="scientific">Brachionus plicatilis</name>
    <name type="common">Marine rotifer</name>
    <name type="synonym">Brachionus muelleri</name>
    <dbReference type="NCBI Taxonomy" id="10195"/>
    <lineage>
        <taxon>Eukaryota</taxon>
        <taxon>Metazoa</taxon>
        <taxon>Spiralia</taxon>
        <taxon>Gnathifera</taxon>
        <taxon>Rotifera</taxon>
        <taxon>Eurotatoria</taxon>
        <taxon>Monogononta</taxon>
        <taxon>Pseudotrocha</taxon>
        <taxon>Ploima</taxon>
        <taxon>Brachionidae</taxon>
        <taxon>Brachionus</taxon>
    </lineage>
</organism>
<keyword evidence="4" id="KW-1185">Reference proteome</keyword>
<evidence type="ECO:0000313" key="3">
    <source>
        <dbReference type="EMBL" id="RMZ98133.1"/>
    </source>
</evidence>
<evidence type="ECO:0000256" key="2">
    <source>
        <dbReference type="SAM" id="MobiDB-lite"/>
    </source>
</evidence>
<feature type="coiled-coil region" evidence="1">
    <location>
        <begin position="66"/>
        <end position="93"/>
    </location>
</feature>
<feature type="non-terminal residue" evidence="3">
    <location>
        <position position="116"/>
    </location>
</feature>
<protein>
    <submittedName>
        <fullName evidence="3">Uncharacterized protein</fullName>
    </submittedName>
</protein>
<dbReference type="OrthoDB" id="10057873at2759"/>